<dbReference type="PANTHER" id="PTHR48006">
    <property type="entry name" value="LEUCINE-RICH REPEAT-CONTAINING PROTEIN DDB_G0281931-RELATED"/>
    <property type="match status" value="1"/>
</dbReference>
<gene>
    <name evidence="3" type="primary">PEPR2</name>
    <name evidence="3" type="ORF">KSP40_PGU016501</name>
</gene>
<dbReference type="PANTHER" id="PTHR48006:SF7">
    <property type="entry name" value="LEUCINE-RICH REPEAT-CONTAINING N-TERMINAL PLANT-TYPE DOMAIN-CONTAINING PROTEIN"/>
    <property type="match status" value="1"/>
</dbReference>
<dbReference type="Pfam" id="PF00069">
    <property type="entry name" value="Pkinase"/>
    <property type="match status" value="1"/>
</dbReference>
<protein>
    <submittedName>
        <fullName evidence="3">Leucine-rich repeat receptor-like protein kinase PEPR2</fullName>
    </submittedName>
</protein>
<keyword evidence="4" id="KW-1185">Reference proteome</keyword>
<feature type="region of interest" description="Disordered" evidence="1">
    <location>
        <begin position="179"/>
        <end position="203"/>
    </location>
</feature>
<dbReference type="SUPFAM" id="SSF56112">
    <property type="entry name" value="Protein kinase-like (PK-like)"/>
    <property type="match status" value="1"/>
</dbReference>
<dbReference type="InterPro" id="IPR008271">
    <property type="entry name" value="Ser/Thr_kinase_AS"/>
</dbReference>
<proteinExistence type="predicted"/>
<name>A0ABR2MWR4_9ASPA</name>
<organism evidence="3 4">
    <name type="scientific">Platanthera guangdongensis</name>
    <dbReference type="NCBI Taxonomy" id="2320717"/>
    <lineage>
        <taxon>Eukaryota</taxon>
        <taxon>Viridiplantae</taxon>
        <taxon>Streptophyta</taxon>
        <taxon>Embryophyta</taxon>
        <taxon>Tracheophyta</taxon>
        <taxon>Spermatophyta</taxon>
        <taxon>Magnoliopsida</taxon>
        <taxon>Liliopsida</taxon>
        <taxon>Asparagales</taxon>
        <taxon>Orchidaceae</taxon>
        <taxon>Orchidoideae</taxon>
        <taxon>Orchideae</taxon>
        <taxon>Orchidinae</taxon>
        <taxon>Platanthera</taxon>
    </lineage>
</organism>
<dbReference type="InterPro" id="IPR051824">
    <property type="entry name" value="LRR_Rcpt-Like_S/T_Kinase"/>
</dbReference>
<evidence type="ECO:0000313" key="4">
    <source>
        <dbReference type="Proteomes" id="UP001412067"/>
    </source>
</evidence>
<accession>A0ABR2MWR4</accession>
<dbReference type="InterPro" id="IPR011009">
    <property type="entry name" value="Kinase-like_dom_sf"/>
</dbReference>
<dbReference type="PROSITE" id="PS50011">
    <property type="entry name" value="PROTEIN_KINASE_DOM"/>
    <property type="match status" value="1"/>
</dbReference>
<dbReference type="Proteomes" id="UP001412067">
    <property type="component" value="Unassembled WGS sequence"/>
</dbReference>
<reference evidence="3 4" key="1">
    <citation type="journal article" date="2022" name="Nat. Plants">
        <title>Genomes of leafy and leafless Platanthera orchids illuminate the evolution of mycoheterotrophy.</title>
        <authorList>
            <person name="Li M.H."/>
            <person name="Liu K.W."/>
            <person name="Li Z."/>
            <person name="Lu H.C."/>
            <person name="Ye Q.L."/>
            <person name="Zhang D."/>
            <person name="Wang J.Y."/>
            <person name="Li Y.F."/>
            <person name="Zhong Z.M."/>
            <person name="Liu X."/>
            <person name="Yu X."/>
            <person name="Liu D.K."/>
            <person name="Tu X.D."/>
            <person name="Liu B."/>
            <person name="Hao Y."/>
            <person name="Liao X.Y."/>
            <person name="Jiang Y.T."/>
            <person name="Sun W.H."/>
            <person name="Chen J."/>
            <person name="Chen Y.Q."/>
            <person name="Ai Y."/>
            <person name="Zhai J.W."/>
            <person name="Wu S.S."/>
            <person name="Zhou Z."/>
            <person name="Hsiao Y.Y."/>
            <person name="Wu W.L."/>
            <person name="Chen Y.Y."/>
            <person name="Lin Y.F."/>
            <person name="Hsu J.L."/>
            <person name="Li C.Y."/>
            <person name="Wang Z.W."/>
            <person name="Zhao X."/>
            <person name="Zhong W.Y."/>
            <person name="Ma X.K."/>
            <person name="Ma L."/>
            <person name="Huang J."/>
            <person name="Chen G.Z."/>
            <person name="Huang M.Z."/>
            <person name="Huang L."/>
            <person name="Peng D.H."/>
            <person name="Luo Y.B."/>
            <person name="Zou S.Q."/>
            <person name="Chen S.P."/>
            <person name="Lan S."/>
            <person name="Tsai W.C."/>
            <person name="Van de Peer Y."/>
            <person name="Liu Z.J."/>
        </authorList>
    </citation>
    <scope>NUCLEOTIDE SEQUENCE [LARGE SCALE GENOMIC DNA]</scope>
    <source>
        <strain evidence="3">Lor288</strain>
    </source>
</reference>
<evidence type="ECO:0000313" key="3">
    <source>
        <dbReference type="EMBL" id="KAK8968625.1"/>
    </source>
</evidence>
<dbReference type="EMBL" id="JBBWWR010000004">
    <property type="protein sequence ID" value="KAK8968625.1"/>
    <property type="molecule type" value="Genomic_DNA"/>
</dbReference>
<dbReference type="SMART" id="SM00220">
    <property type="entry name" value="S_TKc"/>
    <property type="match status" value="1"/>
</dbReference>
<dbReference type="Gene3D" id="1.10.510.10">
    <property type="entry name" value="Transferase(Phosphotransferase) domain 1"/>
    <property type="match status" value="1"/>
</dbReference>
<evidence type="ECO:0000256" key="1">
    <source>
        <dbReference type="SAM" id="MobiDB-lite"/>
    </source>
</evidence>
<dbReference type="InterPro" id="IPR000719">
    <property type="entry name" value="Prot_kinase_dom"/>
</dbReference>
<dbReference type="PROSITE" id="PS00108">
    <property type="entry name" value="PROTEIN_KINASE_ST"/>
    <property type="match status" value="1"/>
</dbReference>
<evidence type="ECO:0000259" key="2">
    <source>
        <dbReference type="PROSITE" id="PS50011"/>
    </source>
</evidence>
<feature type="domain" description="Protein kinase" evidence="2">
    <location>
        <begin position="1"/>
        <end position="177"/>
    </location>
</feature>
<sequence>MAIGIAHGLSYLHLDCIPAIIHRDIKSKNILLDLEMDPHITDFGIARFMDKYSVSTTSLGVMGTVCFMARETAFTTKRSNESDVYSFGVVLLELITRKTALDPSYSENSDLVSWARSSLDGGDGVGGIVDPDLMDEVLGTEAEEEVRQVVTLAFRCTEKDPGERPSMRQVVMRLTDIKSSEIASRKPKMKEEADDSPEIQGGV</sequence>
<comment type="caution">
    <text evidence="3">The sequence shown here is derived from an EMBL/GenBank/DDBJ whole genome shotgun (WGS) entry which is preliminary data.</text>
</comment>